<evidence type="ECO:0000313" key="3">
    <source>
        <dbReference type="Proteomes" id="UP000249808"/>
    </source>
</evidence>
<gene>
    <name evidence="2" type="ORF">BHU61_12230</name>
</gene>
<evidence type="ECO:0000259" key="1">
    <source>
        <dbReference type="PROSITE" id="PS51819"/>
    </source>
</evidence>
<comment type="caution">
    <text evidence="2">The sequence shown here is derived from an EMBL/GenBank/DDBJ whole genome shotgun (WGS) entry which is preliminary data.</text>
</comment>
<protein>
    <submittedName>
        <fullName evidence="2">Glyoxalase</fullName>
    </submittedName>
</protein>
<dbReference type="InterPro" id="IPR004360">
    <property type="entry name" value="Glyas_Fos-R_dOase_dom"/>
</dbReference>
<organism evidence="2 3">
    <name type="scientific">Macrococcus epidermidis</name>
    <dbReference type="NCBI Taxonomy" id="1902580"/>
    <lineage>
        <taxon>Bacteria</taxon>
        <taxon>Bacillati</taxon>
        <taxon>Bacillota</taxon>
        <taxon>Bacilli</taxon>
        <taxon>Bacillales</taxon>
        <taxon>Staphylococcaceae</taxon>
        <taxon>Macrococcus</taxon>
    </lineage>
</organism>
<proteinExistence type="predicted"/>
<dbReference type="InterPro" id="IPR029068">
    <property type="entry name" value="Glyas_Bleomycin-R_OHBP_Dase"/>
</dbReference>
<name>A0A327ZN15_9STAP</name>
<sequence length="122" mass="13927">MDNYIGLNHVQVSGPKGKDKIAIEFYEGVLGFKQIAKPESLKARGGAWFEIGNNQQLHYGVEDEFTAAKKAHPAFEVKSLETLKNILKNKNYDYKIDDLLPHADRIFVNDPFGNRLEFMELK</sequence>
<dbReference type="PROSITE" id="PS51819">
    <property type="entry name" value="VOC"/>
    <property type="match status" value="1"/>
</dbReference>
<dbReference type="RefSeq" id="WP_111717273.1">
    <property type="nucleotide sequence ID" value="NZ_JBHSSR010000010.1"/>
</dbReference>
<accession>A0A327ZN15</accession>
<dbReference type="Gene3D" id="3.10.180.10">
    <property type="entry name" value="2,3-Dihydroxybiphenyl 1,2-Dioxygenase, domain 1"/>
    <property type="match status" value="1"/>
</dbReference>
<reference evidence="2 3" key="1">
    <citation type="journal article" date="2018" name="Front. Microbiol.">
        <title>Description and Comparative Genomics of Macrococcus caseolyticus subsp. hominis subsp. nov., Macrococcus goetzii sp. nov., Macrococcus epidermidis sp. nov., and Macrococcus bohemicus sp. nov., Novel Macrococci From Human Clinical Material With Virulence Potential and Suspected Uptake of Foreign DNA by Natural Transformation.</title>
        <authorList>
            <person name="Maslanova I."/>
            <person name="Wertheimer Z."/>
            <person name="Sedlacek I."/>
            <person name="Svec P."/>
            <person name="Indrakova A."/>
            <person name="Kovarovic V."/>
            <person name="Schumann P."/>
            <person name="Sproer C."/>
            <person name="Kralova S."/>
            <person name="Sedo O."/>
            <person name="Kristofova L."/>
            <person name="Vrbovska V."/>
            <person name="Fuzik T."/>
            <person name="Petras P."/>
            <person name="Zdrahal Z."/>
            <person name="Ruzickova V."/>
            <person name="Doskar J."/>
            <person name="Pantucek R."/>
        </authorList>
    </citation>
    <scope>NUCLEOTIDE SEQUENCE [LARGE SCALE GENOMIC DNA]</scope>
    <source>
        <strain evidence="2 3">01/688</strain>
    </source>
</reference>
<dbReference type="SUPFAM" id="SSF54593">
    <property type="entry name" value="Glyoxalase/Bleomycin resistance protein/Dihydroxybiphenyl dioxygenase"/>
    <property type="match status" value="1"/>
</dbReference>
<dbReference type="PANTHER" id="PTHR39175:SF1">
    <property type="entry name" value="FAMILY PROTEIN, PUTATIVE (AFU_ORTHOLOGUE AFUA_3G15060)-RELATED"/>
    <property type="match status" value="1"/>
</dbReference>
<dbReference type="EMBL" id="PZJH01000009">
    <property type="protein sequence ID" value="RAK43787.1"/>
    <property type="molecule type" value="Genomic_DNA"/>
</dbReference>
<dbReference type="PANTHER" id="PTHR39175">
    <property type="entry name" value="FAMILY PROTEIN, PUTATIVE (AFU_ORTHOLOGUE AFUA_3G15060)-RELATED"/>
    <property type="match status" value="1"/>
</dbReference>
<dbReference type="InterPro" id="IPR037523">
    <property type="entry name" value="VOC_core"/>
</dbReference>
<dbReference type="Proteomes" id="UP000249808">
    <property type="component" value="Unassembled WGS sequence"/>
</dbReference>
<dbReference type="Pfam" id="PF00903">
    <property type="entry name" value="Glyoxalase"/>
    <property type="match status" value="1"/>
</dbReference>
<keyword evidence="3" id="KW-1185">Reference proteome</keyword>
<feature type="domain" description="VOC" evidence="1">
    <location>
        <begin position="6"/>
        <end position="121"/>
    </location>
</feature>
<dbReference type="AlphaFoldDB" id="A0A327ZN15"/>
<evidence type="ECO:0000313" key="2">
    <source>
        <dbReference type="EMBL" id="RAK43787.1"/>
    </source>
</evidence>